<evidence type="ECO:0000256" key="4">
    <source>
        <dbReference type="PROSITE-ProRule" id="PRU00433"/>
    </source>
</evidence>
<keyword evidence="2 4" id="KW-0479">Metal-binding</keyword>
<keyword evidence="8" id="KW-1185">Reference proteome</keyword>
<reference evidence="7 8" key="1">
    <citation type="submission" date="2016-10" db="EMBL/GenBank/DDBJ databases">
        <authorList>
            <person name="de Groot N.N."/>
        </authorList>
    </citation>
    <scope>NUCLEOTIDE SEQUENCE [LARGE SCALE GENOMIC DNA]</scope>
    <source>
        <strain evidence="7 8">DSM 28286</strain>
    </source>
</reference>
<dbReference type="SUPFAM" id="SSF46626">
    <property type="entry name" value="Cytochrome c"/>
    <property type="match status" value="1"/>
</dbReference>
<dbReference type="GO" id="GO:0046872">
    <property type="term" value="F:metal ion binding"/>
    <property type="evidence" value="ECO:0007669"/>
    <property type="project" value="UniProtKB-KW"/>
</dbReference>
<feature type="region of interest" description="Disordered" evidence="5">
    <location>
        <begin position="57"/>
        <end position="78"/>
    </location>
</feature>
<dbReference type="InterPro" id="IPR009056">
    <property type="entry name" value="Cyt_c-like_dom"/>
</dbReference>
<dbReference type="GO" id="GO:0020037">
    <property type="term" value="F:heme binding"/>
    <property type="evidence" value="ECO:0007669"/>
    <property type="project" value="InterPro"/>
</dbReference>
<name>A0A1I5TRH3_9BACT</name>
<evidence type="ECO:0000313" key="7">
    <source>
        <dbReference type="EMBL" id="SFP85623.1"/>
    </source>
</evidence>
<accession>A0A1I5TRH3</accession>
<keyword evidence="1 4" id="KW-0349">Heme</keyword>
<evidence type="ECO:0000259" key="6">
    <source>
        <dbReference type="PROSITE" id="PS51007"/>
    </source>
</evidence>
<evidence type="ECO:0000256" key="5">
    <source>
        <dbReference type="SAM" id="MobiDB-lite"/>
    </source>
</evidence>
<dbReference type="PROSITE" id="PS51007">
    <property type="entry name" value="CYTC"/>
    <property type="match status" value="1"/>
</dbReference>
<sequence length="190" mass="20772">MPLLIVFMISVITKSPLDFKLCILLKQTDTTMKKMLAITIISALLYACSGGAGNNDNSNADSNSTDQNAGTKSLADYDPHRGEGKFSNVEVGPLDATMADAGKKIFDVKCSACHKLTDEKLVGPGWAGVTERHQPAWIMNFITNPDAMIDKDPALQSQLEICLVRMPNQNLTDDDARHILEFMRKNDGAK</sequence>
<gene>
    <name evidence="7" type="ORF">SAMN05444277_102265</name>
</gene>
<evidence type="ECO:0000313" key="8">
    <source>
        <dbReference type="Proteomes" id="UP000199031"/>
    </source>
</evidence>
<evidence type="ECO:0000256" key="1">
    <source>
        <dbReference type="ARBA" id="ARBA00022617"/>
    </source>
</evidence>
<dbReference type="Pfam" id="PF00034">
    <property type="entry name" value="Cytochrom_C"/>
    <property type="match status" value="1"/>
</dbReference>
<evidence type="ECO:0000256" key="3">
    <source>
        <dbReference type="ARBA" id="ARBA00023004"/>
    </source>
</evidence>
<organism evidence="7 8">
    <name type="scientific">Parafilimonas terrae</name>
    <dbReference type="NCBI Taxonomy" id="1465490"/>
    <lineage>
        <taxon>Bacteria</taxon>
        <taxon>Pseudomonadati</taxon>
        <taxon>Bacteroidota</taxon>
        <taxon>Chitinophagia</taxon>
        <taxon>Chitinophagales</taxon>
        <taxon>Chitinophagaceae</taxon>
        <taxon>Parafilimonas</taxon>
    </lineage>
</organism>
<protein>
    <submittedName>
        <fullName evidence="7">Cytochrome c</fullName>
    </submittedName>
</protein>
<proteinExistence type="predicted"/>
<dbReference type="STRING" id="1465490.SAMN05444277_102265"/>
<dbReference type="GO" id="GO:0009055">
    <property type="term" value="F:electron transfer activity"/>
    <property type="evidence" value="ECO:0007669"/>
    <property type="project" value="InterPro"/>
</dbReference>
<feature type="domain" description="Cytochrome c" evidence="6">
    <location>
        <begin position="97"/>
        <end position="187"/>
    </location>
</feature>
<dbReference type="AlphaFoldDB" id="A0A1I5TRH3"/>
<evidence type="ECO:0000256" key="2">
    <source>
        <dbReference type="ARBA" id="ARBA00022723"/>
    </source>
</evidence>
<dbReference type="EMBL" id="FOXQ01000002">
    <property type="protein sequence ID" value="SFP85623.1"/>
    <property type="molecule type" value="Genomic_DNA"/>
</dbReference>
<feature type="compositionally biased region" description="Low complexity" evidence="5">
    <location>
        <begin position="57"/>
        <end position="69"/>
    </location>
</feature>
<dbReference type="Proteomes" id="UP000199031">
    <property type="component" value="Unassembled WGS sequence"/>
</dbReference>
<keyword evidence="3 4" id="KW-0408">Iron</keyword>
<dbReference type="InterPro" id="IPR036909">
    <property type="entry name" value="Cyt_c-like_dom_sf"/>
</dbReference>
<dbReference type="Gene3D" id="1.10.760.10">
    <property type="entry name" value="Cytochrome c-like domain"/>
    <property type="match status" value="1"/>
</dbReference>